<comment type="similarity">
    <text evidence="2">Belongs to the LIMR family.</text>
</comment>
<keyword evidence="4 7" id="KW-1133">Transmembrane helix</keyword>
<dbReference type="PANTHER" id="PTHR21355">
    <property type="entry name" value="G-PROTEIN COUPLED RECEPTOR-ASSOCIATED PROTEIN LMBRD2"/>
    <property type="match status" value="1"/>
</dbReference>
<keyword evidence="9" id="KW-1185">Reference proteome</keyword>
<reference evidence="8" key="1">
    <citation type="journal article" date="2019" name="Plant J.">
        <title>Chlorella vulgaris genome assembly and annotation reveals the molecular basis for metabolic acclimation to high light conditions.</title>
        <authorList>
            <person name="Cecchin M."/>
            <person name="Marcolungo L."/>
            <person name="Rossato M."/>
            <person name="Girolomoni L."/>
            <person name="Cosentino E."/>
            <person name="Cuine S."/>
            <person name="Li-Beisson Y."/>
            <person name="Delledonne M."/>
            <person name="Ballottari M."/>
        </authorList>
    </citation>
    <scope>NUCLEOTIDE SEQUENCE</scope>
    <source>
        <strain evidence="8">211/11P</strain>
    </source>
</reference>
<evidence type="ECO:0008006" key="10">
    <source>
        <dbReference type="Google" id="ProtNLM"/>
    </source>
</evidence>
<accession>A0A9D4TZG3</accession>
<protein>
    <recommendedName>
        <fullName evidence="10">LMBR1-like membrane protein</fullName>
    </recommendedName>
</protein>
<evidence type="ECO:0000313" key="9">
    <source>
        <dbReference type="Proteomes" id="UP001055712"/>
    </source>
</evidence>
<dbReference type="InterPro" id="IPR006876">
    <property type="entry name" value="LMBR1-like_membr_prot"/>
</dbReference>
<keyword evidence="5 7" id="KW-0472">Membrane</keyword>
<keyword evidence="3 7" id="KW-0812">Transmembrane</keyword>
<feature type="transmembrane region" description="Helical" evidence="7">
    <location>
        <begin position="6"/>
        <end position="24"/>
    </location>
</feature>
<evidence type="ECO:0000256" key="4">
    <source>
        <dbReference type="ARBA" id="ARBA00022989"/>
    </source>
</evidence>
<evidence type="ECO:0000256" key="6">
    <source>
        <dbReference type="SAM" id="MobiDB-lite"/>
    </source>
</evidence>
<dbReference type="Proteomes" id="UP001055712">
    <property type="component" value="Unassembled WGS sequence"/>
</dbReference>
<dbReference type="EMBL" id="SIDB01000001">
    <property type="protein sequence ID" value="KAI3438209.1"/>
    <property type="molecule type" value="Genomic_DNA"/>
</dbReference>
<dbReference type="PANTHER" id="PTHR21355:SF0">
    <property type="entry name" value="G-PROTEIN COUPLED RECEPTOR-ASSOCIATED PROTEIN LMBRD2"/>
    <property type="match status" value="1"/>
</dbReference>
<dbReference type="GO" id="GO:0016020">
    <property type="term" value="C:membrane"/>
    <property type="evidence" value="ECO:0007669"/>
    <property type="project" value="UniProtKB-SubCell"/>
</dbReference>
<feature type="transmembrane region" description="Helical" evidence="7">
    <location>
        <begin position="72"/>
        <end position="99"/>
    </location>
</feature>
<feature type="transmembrane region" description="Helical" evidence="7">
    <location>
        <begin position="31"/>
        <end position="52"/>
    </location>
</feature>
<reference evidence="8" key="2">
    <citation type="submission" date="2020-11" db="EMBL/GenBank/DDBJ databases">
        <authorList>
            <person name="Cecchin M."/>
            <person name="Marcolungo L."/>
            <person name="Rossato M."/>
            <person name="Girolomoni L."/>
            <person name="Cosentino E."/>
            <person name="Cuine S."/>
            <person name="Li-Beisson Y."/>
            <person name="Delledonne M."/>
            <person name="Ballottari M."/>
        </authorList>
    </citation>
    <scope>NUCLEOTIDE SEQUENCE</scope>
    <source>
        <strain evidence="8">211/11P</strain>
        <tissue evidence="8">Whole cell</tissue>
    </source>
</reference>
<feature type="region of interest" description="Disordered" evidence="6">
    <location>
        <begin position="612"/>
        <end position="671"/>
    </location>
</feature>
<feature type="transmembrane region" description="Helical" evidence="7">
    <location>
        <begin position="386"/>
        <end position="407"/>
    </location>
</feature>
<organism evidence="8 9">
    <name type="scientific">Chlorella vulgaris</name>
    <name type="common">Green alga</name>
    <dbReference type="NCBI Taxonomy" id="3077"/>
    <lineage>
        <taxon>Eukaryota</taxon>
        <taxon>Viridiplantae</taxon>
        <taxon>Chlorophyta</taxon>
        <taxon>core chlorophytes</taxon>
        <taxon>Trebouxiophyceae</taxon>
        <taxon>Chlorellales</taxon>
        <taxon>Chlorellaceae</taxon>
        <taxon>Chlorella clade</taxon>
        <taxon>Chlorella</taxon>
    </lineage>
</organism>
<evidence type="ECO:0000256" key="1">
    <source>
        <dbReference type="ARBA" id="ARBA00004141"/>
    </source>
</evidence>
<dbReference type="Pfam" id="PF04791">
    <property type="entry name" value="LMBR1"/>
    <property type="match status" value="1"/>
</dbReference>
<sequence>MWGFYATMMVVCSATVVLMLRKLAAPKVTPVVLGVTFVGWLTSLSVVALVPIDVYSSLAHRHPGSLNVLWSISYWSTQVLTWAVIPILQGYAISGAFTILGRVWQSLKRLWVFYLIIGALAAAGVLAALAAGQLQVATLPVLVFTLSNTYGLIVLVALLGYGLVEIPRIFWRRSFPEARLKWHYHRVGRAAEKLTDASDELERVLAIVLATSQQIPRGDTKMRGYTDFIIRYADEYSPVKLAALARSKVSIERLEESDLDYATCPASLAALRGRLKLAIANFQGCAGEYVDYVKKAIDLESVCKSRQHGVYVPPSGKKGRWAEAKWSYKCRVRPWVLRAAALTAGAASAVVVWSEATIGTGRSPDLSPLSILLHSGARRSEFGEQLLVALPLGYMSACAYFSLLKLGNFSFYHVVSNGTWAYSLLLSSSQMARFAAPLCFNFLHVIRMNDVFTGEQSMVFFQKMGAMSSDVPVLGADFNTWFPLTMLFYVALLVLNWWERCCSRIFIANKFRFEAERADDEHTQRGMRLVQAEVDAISKGWPLGDGIGLFGLGSTGNGLPGSSGRKAVQEQSVELNASAGQASGSSSGTAAAAGSSKGLAAGPSRLPLFGGGASSSSAAAAAQGGGGGSSRGSPLGKAAAVREKYAGTRSGGGASDPSAGLSGERRQEEQEGAVDALFDVVETRPSRQGAARLLEPSQPSSYSFSWKPKGR</sequence>
<comment type="caution">
    <text evidence="8">The sequence shown here is derived from an EMBL/GenBank/DDBJ whole genome shotgun (WGS) entry which is preliminary data.</text>
</comment>
<proteinExistence type="inferred from homology"/>
<dbReference type="InterPro" id="IPR051584">
    <property type="entry name" value="GPCR-associated_LMBR1"/>
</dbReference>
<gene>
    <name evidence="8" type="ORF">D9Q98_000646</name>
</gene>
<feature type="transmembrane region" description="Helical" evidence="7">
    <location>
        <begin position="419"/>
        <end position="443"/>
    </location>
</feature>
<dbReference type="OrthoDB" id="203099at2759"/>
<feature type="transmembrane region" description="Helical" evidence="7">
    <location>
        <begin position="480"/>
        <end position="498"/>
    </location>
</feature>
<comment type="subcellular location">
    <subcellularLocation>
        <location evidence="1">Membrane</location>
        <topology evidence="1">Multi-pass membrane protein</topology>
    </subcellularLocation>
</comment>
<feature type="transmembrane region" description="Helical" evidence="7">
    <location>
        <begin position="335"/>
        <end position="354"/>
    </location>
</feature>
<feature type="transmembrane region" description="Helical" evidence="7">
    <location>
        <begin position="111"/>
        <end position="131"/>
    </location>
</feature>
<feature type="region of interest" description="Disordered" evidence="6">
    <location>
        <begin position="685"/>
        <end position="711"/>
    </location>
</feature>
<evidence type="ECO:0000256" key="5">
    <source>
        <dbReference type="ARBA" id="ARBA00023136"/>
    </source>
</evidence>
<feature type="compositionally biased region" description="Low complexity" evidence="6">
    <location>
        <begin position="577"/>
        <end position="597"/>
    </location>
</feature>
<feature type="transmembrane region" description="Helical" evidence="7">
    <location>
        <begin position="137"/>
        <end position="164"/>
    </location>
</feature>
<name>A0A9D4TZG3_CHLVU</name>
<feature type="region of interest" description="Disordered" evidence="6">
    <location>
        <begin position="575"/>
        <end position="597"/>
    </location>
</feature>
<evidence type="ECO:0000256" key="7">
    <source>
        <dbReference type="SAM" id="Phobius"/>
    </source>
</evidence>
<evidence type="ECO:0000256" key="2">
    <source>
        <dbReference type="ARBA" id="ARBA00010487"/>
    </source>
</evidence>
<evidence type="ECO:0000313" key="8">
    <source>
        <dbReference type="EMBL" id="KAI3438209.1"/>
    </source>
</evidence>
<evidence type="ECO:0000256" key="3">
    <source>
        <dbReference type="ARBA" id="ARBA00022692"/>
    </source>
</evidence>
<dbReference type="AlphaFoldDB" id="A0A9D4TZG3"/>